<dbReference type="Pfam" id="PF13593">
    <property type="entry name" value="SBF_like"/>
    <property type="match status" value="1"/>
</dbReference>
<organism evidence="2 3">
    <name type="scientific">Cereibacter changlensis JA139</name>
    <dbReference type="NCBI Taxonomy" id="1188249"/>
    <lineage>
        <taxon>Bacteria</taxon>
        <taxon>Pseudomonadati</taxon>
        <taxon>Pseudomonadota</taxon>
        <taxon>Alphaproteobacteria</taxon>
        <taxon>Rhodobacterales</taxon>
        <taxon>Paracoccaceae</taxon>
        <taxon>Cereibacter</taxon>
    </lineage>
</organism>
<dbReference type="InterPro" id="IPR016833">
    <property type="entry name" value="Put_Na-Bile_cotransptr"/>
</dbReference>
<evidence type="ECO:0000256" key="1">
    <source>
        <dbReference type="SAM" id="Phobius"/>
    </source>
</evidence>
<evidence type="ECO:0000313" key="3">
    <source>
        <dbReference type="Proteomes" id="UP000241010"/>
    </source>
</evidence>
<feature type="transmembrane region" description="Helical" evidence="1">
    <location>
        <begin position="132"/>
        <end position="154"/>
    </location>
</feature>
<feature type="transmembrane region" description="Helical" evidence="1">
    <location>
        <begin position="160"/>
        <end position="183"/>
    </location>
</feature>
<keyword evidence="1" id="KW-0812">Transmembrane</keyword>
<dbReference type="InterPro" id="IPR038770">
    <property type="entry name" value="Na+/solute_symporter_sf"/>
</dbReference>
<proteinExistence type="predicted"/>
<dbReference type="PIRSF" id="PIRSF026166">
    <property type="entry name" value="UCP026166"/>
    <property type="match status" value="1"/>
</dbReference>
<gene>
    <name evidence="2" type="ORF">C5F48_11300</name>
</gene>
<protein>
    <recommendedName>
        <fullName evidence="4">Bile acid:sodium symporter</fullName>
    </recommendedName>
</protein>
<dbReference type="Proteomes" id="UP000241010">
    <property type="component" value="Unassembled WGS sequence"/>
</dbReference>
<accession>A0A2T4JUQ3</accession>
<feature type="transmembrane region" description="Helical" evidence="1">
    <location>
        <begin position="100"/>
        <end position="120"/>
    </location>
</feature>
<dbReference type="Gene3D" id="1.20.1530.20">
    <property type="match status" value="1"/>
</dbReference>
<dbReference type="AlphaFoldDB" id="A0A2T4JUQ3"/>
<dbReference type="RefSeq" id="WP_107664020.1">
    <property type="nucleotide sequence ID" value="NZ_PZKG01000044.1"/>
</dbReference>
<name>A0A2T4JUQ3_9RHOB</name>
<feature type="transmembrane region" description="Helical" evidence="1">
    <location>
        <begin position="264"/>
        <end position="285"/>
    </location>
</feature>
<dbReference type="GO" id="GO:0005886">
    <property type="term" value="C:plasma membrane"/>
    <property type="evidence" value="ECO:0007669"/>
    <property type="project" value="TreeGrafter"/>
</dbReference>
<feature type="transmembrane region" description="Helical" evidence="1">
    <location>
        <begin position="40"/>
        <end position="60"/>
    </location>
</feature>
<evidence type="ECO:0008006" key="4">
    <source>
        <dbReference type="Google" id="ProtNLM"/>
    </source>
</evidence>
<feature type="transmembrane region" description="Helical" evidence="1">
    <location>
        <begin position="72"/>
        <end position="94"/>
    </location>
</feature>
<dbReference type="OrthoDB" id="9792271at2"/>
<keyword evidence="1" id="KW-0472">Membrane</keyword>
<dbReference type="EMBL" id="PZKG01000044">
    <property type="protein sequence ID" value="PTE21606.1"/>
    <property type="molecule type" value="Genomic_DNA"/>
</dbReference>
<feature type="transmembrane region" description="Helical" evidence="1">
    <location>
        <begin position="232"/>
        <end position="252"/>
    </location>
</feature>
<feature type="transmembrane region" description="Helical" evidence="1">
    <location>
        <begin position="291"/>
        <end position="313"/>
    </location>
</feature>
<reference evidence="2 3" key="1">
    <citation type="submission" date="2018-03" db="EMBL/GenBank/DDBJ databases">
        <title>Cereibacter changlensis.</title>
        <authorList>
            <person name="Meyer T.E."/>
            <person name="Miller S."/>
            <person name="Lodha T."/>
            <person name="Gandham S."/>
            <person name="Chintalapati S."/>
            <person name="Chintalapati V.R."/>
        </authorList>
    </citation>
    <scope>NUCLEOTIDE SEQUENCE [LARGE SCALE GENOMIC DNA]</scope>
    <source>
        <strain evidence="2 3">JA139</strain>
    </source>
</reference>
<dbReference type="PANTHER" id="PTHR18640:SF5">
    <property type="entry name" value="SODIUM_BILE ACID COTRANSPORTER 7"/>
    <property type="match status" value="1"/>
</dbReference>
<evidence type="ECO:0000313" key="2">
    <source>
        <dbReference type="EMBL" id="PTE21606.1"/>
    </source>
</evidence>
<feature type="transmembrane region" description="Helical" evidence="1">
    <location>
        <begin position="204"/>
        <end position="226"/>
    </location>
</feature>
<keyword evidence="3" id="KW-1185">Reference proteome</keyword>
<comment type="caution">
    <text evidence="2">The sequence shown here is derived from an EMBL/GenBank/DDBJ whole genome shotgun (WGS) entry which is preliminary data.</text>
</comment>
<keyword evidence="1" id="KW-1133">Transmembrane helix</keyword>
<dbReference type="PANTHER" id="PTHR18640">
    <property type="entry name" value="SOLUTE CARRIER FAMILY 10 MEMBER 7"/>
    <property type="match status" value="1"/>
</dbReference>
<sequence>MAFLRRLGVDAYMLLLIALVAAGLILPVQGVAAAGLKQVTVWAVALLFFLYGAKLDASAVRSGLLNWRVQGLTFGATYVLFPLLGLGLAFLFGRGLGPDLTFGLVFLAVLPSTVQSSIAFTGMAGGNVPAAICAASVSNLIGVVLTPALVALLLHQGGGAISGAAVMKIAAQILLPFAVGQAARPWIGGFVRRHRRMTLTVDRGAILMIVYSAFSAGTVSGLWSAIPVLSLVLLFGVVALLLALSMKIVTLCGRAAGLPGEDRAVLLFCGSTKSLASGLPIATALVPAATLGATVLPLMLYHMTQLLVCALIAQRHSRRLVAAAGQPAA</sequence>